<dbReference type="AlphaFoldDB" id="A0AAF0FSD5"/>
<evidence type="ECO:0000313" key="2">
    <source>
        <dbReference type="Proteomes" id="UP001218895"/>
    </source>
</evidence>
<dbReference type="GeneID" id="79949211"/>
<accession>A0AAF0FSD5</accession>
<organism evidence="1 2">
    <name type="scientific">Methanomicrobium antiquum</name>
    <dbReference type="NCBI Taxonomy" id="487686"/>
    <lineage>
        <taxon>Archaea</taxon>
        <taxon>Methanobacteriati</taxon>
        <taxon>Methanobacteriota</taxon>
        <taxon>Stenosarchaea group</taxon>
        <taxon>Methanomicrobia</taxon>
        <taxon>Methanomicrobiales</taxon>
        <taxon>Methanomicrobiaceae</taxon>
        <taxon>Methanomicrobium</taxon>
    </lineage>
</organism>
<dbReference type="RefSeq" id="WP_278100100.1">
    <property type="nucleotide sequence ID" value="NZ_CP091092.1"/>
</dbReference>
<protein>
    <submittedName>
        <fullName evidence="1">BREX-1 system phosphatase PglZ type A</fullName>
    </submittedName>
</protein>
<reference evidence="1" key="1">
    <citation type="submission" date="2022-01" db="EMBL/GenBank/DDBJ databases">
        <title>Complete genome of Methanomicrobium antiquum DSM 21220.</title>
        <authorList>
            <person name="Chen S.-C."/>
            <person name="You Y.-T."/>
            <person name="Zhou Y.-Z."/>
            <person name="Lai M.-C."/>
        </authorList>
    </citation>
    <scope>NUCLEOTIDE SEQUENCE</scope>
    <source>
        <strain evidence="1">DSM 21220</strain>
    </source>
</reference>
<dbReference type="NCBIfam" id="TIGR02687">
    <property type="entry name" value="BREX-1 system phosphatase PglZ type A"/>
    <property type="match status" value="1"/>
</dbReference>
<keyword evidence="2" id="KW-1185">Reference proteome</keyword>
<sequence>MPILSLEKTTAAILHKFKNLSEFEKRKIVFWYDNEKTAEDEDLESISKTLSQNGIKTLILDNNFYEIKKIIEHTDTESDYLIYSHEAERPYKENWLLDIQLYSERFENSRISDIKSEIGIEGYEYDKFLEKHQKFFASKKRVAALKKYYDNTWKEKDLLKGIFTVITGSTAPDDREIVKNVLMNSLSEEENTIWEDIVRYSLEEKFWDIAGRNFGFYKEHPTLEKFFLSFLITHIDRNAQIPPGALESYINHPKQSNECEIFISGWMENSKDYSRFDEYCRKLLLEEDKKLEKDLTSILNKQKVESYLEVNAPDIFDKSIIRQIVKTIENGGRDYEKYLEWIEARKTRHYYPEFKHIYSALKYGIMLIRLSEEIEEKETPANTPNELFRRYAEKYYLHDYYYRKFYRHYDKNSDKDILKNSIREIVEREYRNTNEKILTKWSDLLEKNSNGKWEIELIDKQKDFFDNHVSKIIKRNDRDKVAVIISDALRYEVAAELMDVLNKSTNGTVEMKTMASSLPSYTRLAMASLLPHKQLEYKKDHVFVDGMDSDGLANRDKILAAYGKESIALNFKEFSKLKSDEQRELIKGKRIVYIYHNRIDDTGDSKSSEDEVFEAAELAIDDINTMINRLGRSLNVNNIIITADHGFIYNRDALENVDIVDTAGFEKDNFLIANKRFIISSEKTELPNTHRFELNIPSDSGEHYYIYTPFADLRFRHQGGGRNFVHGGSSLQEIVIPVLHYNHIKSESDLDRKGIGYGKVGITLLGNIRKITSNPFRISLLQTESVTDKREPLRCRIALYDNKGERLSDEKVIIADRTSDEPDKRIIDVTLTLGRNVKNGIYLLKAVDEDTKAKYTDVLETTLEVDILITDDF</sequence>
<name>A0AAF0FSD5_9EURY</name>
<gene>
    <name evidence="1" type="primary">pglZ</name>
    <name evidence="1" type="ORF">L1994_02410</name>
</gene>
<dbReference type="InterPro" id="IPR014060">
    <property type="entry name" value="PglZ"/>
</dbReference>
<dbReference type="Pfam" id="PF08665">
    <property type="entry name" value="PglZ"/>
    <property type="match status" value="1"/>
</dbReference>
<dbReference type="EMBL" id="CP091092">
    <property type="protein sequence ID" value="WFN37261.1"/>
    <property type="molecule type" value="Genomic_DNA"/>
</dbReference>
<dbReference type="SUPFAM" id="SSF53649">
    <property type="entry name" value="Alkaline phosphatase-like"/>
    <property type="match status" value="1"/>
</dbReference>
<evidence type="ECO:0000313" key="1">
    <source>
        <dbReference type="EMBL" id="WFN37261.1"/>
    </source>
</evidence>
<dbReference type="Proteomes" id="UP001218895">
    <property type="component" value="Chromosome"/>
</dbReference>
<dbReference type="InterPro" id="IPR017850">
    <property type="entry name" value="Alkaline_phosphatase_core_sf"/>
</dbReference>
<proteinExistence type="predicted"/>
<dbReference type="KEGG" id="manq:L1994_02410"/>